<gene>
    <name evidence="4" type="ORF">V9T40_008668</name>
</gene>
<dbReference type="InterPro" id="IPR029071">
    <property type="entry name" value="Ubiquitin-like_domsf"/>
</dbReference>
<dbReference type="EMBL" id="JBBCAQ010000010">
    <property type="protein sequence ID" value="KAK7601227.1"/>
    <property type="molecule type" value="Genomic_DNA"/>
</dbReference>
<comment type="subcellular location">
    <subcellularLocation>
        <location evidence="1">Cytoplasm</location>
        <location evidence="1">Cytosol</location>
    </subcellularLocation>
</comment>
<evidence type="ECO:0000256" key="2">
    <source>
        <dbReference type="ARBA" id="ARBA00022490"/>
    </source>
</evidence>
<dbReference type="InterPro" id="IPR041421">
    <property type="entry name" value="Ubl4_C_TUGS"/>
</dbReference>
<dbReference type="Proteomes" id="UP001367676">
    <property type="component" value="Unassembled WGS sequence"/>
</dbReference>
<keyword evidence="5" id="KW-1185">Reference proteome</keyword>
<evidence type="ECO:0000313" key="5">
    <source>
        <dbReference type="Proteomes" id="UP001367676"/>
    </source>
</evidence>
<evidence type="ECO:0000259" key="3">
    <source>
        <dbReference type="PROSITE" id="PS50053"/>
    </source>
</evidence>
<keyword evidence="2" id="KW-0963">Cytoplasm</keyword>
<feature type="domain" description="Ubiquitin-like" evidence="3">
    <location>
        <begin position="1"/>
        <end position="57"/>
    </location>
</feature>
<evidence type="ECO:0000313" key="4">
    <source>
        <dbReference type="EMBL" id="KAK7601227.1"/>
    </source>
</evidence>
<dbReference type="InterPro" id="IPR047154">
    <property type="entry name" value="UBL4A-like"/>
</dbReference>
<organism evidence="4 5">
    <name type="scientific">Parthenolecanium corni</name>
    <dbReference type="NCBI Taxonomy" id="536013"/>
    <lineage>
        <taxon>Eukaryota</taxon>
        <taxon>Metazoa</taxon>
        <taxon>Ecdysozoa</taxon>
        <taxon>Arthropoda</taxon>
        <taxon>Hexapoda</taxon>
        <taxon>Insecta</taxon>
        <taxon>Pterygota</taxon>
        <taxon>Neoptera</taxon>
        <taxon>Paraneoptera</taxon>
        <taxon>Hemiptera</taxon>
        <taxon>Sternorrhyncha</taxon>
        <taxon>Coccoidea</taxon>
        <taxon>Coccidae</taxon>
        <taxon>Parthenolecanium</taxon>
    </lineage>
</organism>
<comment type="caution">
    <text evidence="4">The sequence shown here is derived from an EMBL/GenBank/DDBJ whole genome shotgun (WGS) entry which is preliminary data.</text>
</comment>
<dbReference type="GO" id="GO:0006620">
    <property type="term" value="P:post-translational protein targeting to endoplasmic reticulum membrane"/>
    <property type="evidence" value="ECO:0007669"/>
    <property type="project" value="InterPro"/>
</dbReference>
<accession>A0AAN9TNZ9</accession>
<sequence>MKIQVKLLEREPFMLEVRPEESVAIIKEMVYQYLRIPIEEQKLIFRGRILKDNETLQCCPQIADGSKLHLIMVTKKKHPLYNKVYEILRPHFSEKETQKILCLFMRKVYDSFRQLSLDDLERIARGELSKKSVHKPEKMIIDDVDQ</sequence>
<dbReference type="AlphaFoldDB" id="A0AAN9TNZ9"/>
<protein>
    <recommendedName>
        <fullName evidence="3">Ubiquitin-like domain-containing protein</fullName>
    </recommendedName>
</protein>
<dbReference type="CDD" id="cd17039">
    <property type="entry name" value="Ubl_ubiquitin_like"/>
    <property type="match status" value="1"/>
</dbReference>
<dbReference type="SUPFAM" id="SSF54236">
    <property type="entry name" value="Ubiquitin-like"/>
    <property type="match status" value="1"/>
</dbReference>
<dbReference type="GO" id="GO:0071818">
    <property type="term" value="C:BAT3 complex"/>
    <property type="evidence" value="ECO:0007669"/>
    <property type="project" value="TreeGrafter"/>
</dbReference>
<dbReference type="Pfam" id="PF17840">
    <property type="entry name" value="Tugs"/>
    <property type="match status" value="1"/>
</dbReference>
<dbReference type="SMART" id="SM00213">
    <property type="entry name" value="UBQ"/>
    <property type="match status" value="1"/>
</dbReference>
<dbReference type="InterPro" id="IPR000626">
    <property type="entry name" value="Ubiquitin-like_dom"/>
</dbReference>
<reference evidence="4 5" key="1">
    <citation type="submission" date="2024-03" db="EMBL/GenBank/DDBJ databases">
        <title>Adaptation during the transition from Ophiocordyceps entomopathogen to insect associate is accompanied by gene loss and intensified selection.</title>
        <authorList>
            <person name="Ward C.M."/>
            <person name="Onetto C.A."/>
            <person name="Borneman A.R."/>
        </authorList>
    </citation>
    <scope>NUCLEOTIDE SEQUENCE [LARGE SCALE GENOMIC DNA]</scope>
    <source>
        <strain evidence="4">AWRI1</strain>
        <tissue evidence="4">Single Adult Female</tissue>
    </source>
</reference>
<proteinExistence type="predicted"/>
<dbReference type="PANTHER" id="PTHR46555">
    <property type="entry name" value="UBIQUITIN-LIKE PROTEIN 4A"/>
    <property type="match status" value="1"/>
</dbReference>
<dbReference type="PANTHER" id="PTHR46555:SF1">
    <property type="entry name" value="UBIQUITIN-LIKE PROTEIN 4A"/>
    <property type="match status" value="1"/>
</dbReference>
<dbReference type="GO" id="GO:0051087">
    <property type="term" value="F:protein-folding chaperone binding"/>
    <property type="evidence" value="ECO:0007669"/>
    <property type="project" value="TreeGrafter"/>
</dbReference>
<dbReference type="Gene3D" id="3.10.20.90">
    <property type="entry name" value="Phosphatidylinositol 3-kinase Catalytic Subunit, Chain A, domain 1"/>
    <property type="match status" value="1"/>
</dbReference>
<name>A0AAN9TNZ9_9HEMI</name>
<evidence type="ECO:0000256" key="1">
    <source>
        <dbReference type="ARBA" id="ARBA00004514"/>
    </source>
</evidence>
<dbReference type="PROSITE" id="PS50053">
    <property type="entry name" value="UBIQUITIN_2"/>
    <property type="match status" value="1"/>
</dbReference>
<dbReference type="GO" id="GO:0071816">
    <property type="term" value="P:tail-anchored membrane protein insertion into ER membrane"/>
    <property type="evidence" value="ECO:0007669"/>
    <property type="project" value="TreeGrafter"/>
</dbReference>
<dbReference type="Pfam" id="PF00240">
    <property type="entry name" value="ubiquitin"/>
    <property type="match status" value="1"/>
</dbReference>